<dbReference type="Proteomes" id="UP001597199">
    <property type="component" value="Unassembled WGS sequence"/>
</dbReference>
<dbReference type="Pfam" id="PF06161">
    <property type="entry name" value="DUF975"/>
    <property type="match status" value="1"/>
</dbReference>
<gene>
    <name evidence="2" type="ORF">ACFQ41_12035</name>
</gene>
<dbReference type="RefSeq" id="WP_204119721.1">
    <property type="nucleotide sequence ID" value="NZ_BOLV01000023.1"/>
</dbReference>
<keyword evidence="3" id="KW-1185">Reference proteome</keyword>
<keyword evidence="1" id="KW-0812">Transmembrane</keyword>
<feature type="transmembrane region" description="Helical" evidence="1">
    <location>
        <begin position="150"/>
        <end position="175"/>
    </location>
</feature>
<dbReference type="EMBL" id="JBHTOA010000047">
    <property type="protein sequence ID" value="MFD1400039.1"/>
    <property type="molecule type" value="Genomic_DNA"/>
</dbReference>
<keyword evidence="1" id="KW-1133">Transmembrane helix</keyword>
<accession>A0ABW4BHS6</accession>
<sequence length="205" mass="22412">MNRAQLKAQAKARLSGKWGWALVLVLVGTIFASLIGGITVGILELMTLVGLNFSFLRLIDDDDQGHGLFNNIFSGFTGTRPMAVFLNTLLTNIFTALWGLLLVIPGVVKALAYAQVPYILADMQQAGAEIGATDAITASRQLMQGHKWEYFVLQLSFIGWGLLAVLTAGIGFLWLSPYIQATNAAYYRQLAGDRFLNDDADFSDF</sequence>
<reference evidence="3" key="1">
    <citation type="journal article" date="2019" name="Int. J. Syst. Evol. Microbiol.">
        <title>The Global Catalogue of Microorganisms (GCM) 10K type strain sequencing project: providing services to taxonomists for standard genome sequencing and annotation.</title>
        <authorList>
            <consortium name="The Broad Institute Genomics Platform"/>
            <consortium name="The Broad Institute Genome Sequencing Center for Infectious Disease"/>
            <person name="Wu L."/>
            <person name="Ma J."/>
        </authorList>
    </citation>
    <scope>NUCLEOTIDE SEQUENCE [LARGE SCALE GENOMIC DNA]</scope>
    <source>
        <strain evidence="3">CCM 9110</strain>
    </source>
</reference>
<evidence type="ECO:0000313" key="2">
    <source>
        <dbReference type="EMBL" id="MFD1400039.1"/>
    </source>
</evidence>
<comment type="caution">
    <text evidence="2">The sequence shown here is derived from an EMBL/GenBank/DDBJ whole genome shotgun (WGS) entry which is preliminary data.</text>
</comment>
<dbReference type="PANTHER" id="PTHR40076:SF1">
    <property type="entry name" value="MEMBRANE PROTEIN"/>
    <property type="match status" value="1"/>
</dbReference>
<protein>
    <submittedName>
        <fullName evidence="2">DUF975 family protein</fullName>
    </submittedName>
</protein>
<proteinExistence type="predicted"/>
<evidence type="ECO:0000256" key="1">
    <source>
        <dbReference type="SAM" id="Phobius"/>
    </source>
</evidence>
<dbReference type="PANTHER" id="PTHR40076">
    <property type="entry name" value="MEMBRANE PROTEIN-RELATED"/>
    <property type="match status" value="1"/>
</dbReference>
<feature type="transmembrane region" description="Helical" evidence="1">
    <location>
        <begin position="20"/>
        <end position="43"/>
    </location>
</feature>
<feature type="transmembrane region" description="Helical" evidence="1">
    <location>
        <begin position="84"/>
        <end position="104"/>
    </location>
</feature>
<evidence type="ECO:0000313" key="3">
    <source>
        <dbReference type="Proteomes" id="UP001597199"/>
    </source>
</evidence>
<dbReference type="InterPro" id="IPR010380">
    <property type="entry name" value="DUF975"/>
</dbReference>
<keyword evidence="1" id="KW-0472">Membrane</keyword>
<name>A0ABW4BHS6_9LACO</name>
<organism evidence="2 3">
    <name type="scientific">Lacticaseibacillus suilingensis</name>
    <dbReference type="NCBI Taxonomy" id="2799577"/>
    <lineage>
        <taxon>Bacteria</taxon>
        <taxon>Bacillati</taxon>
        <taxon>Bacillota</taxon>
        <taxon>Bacilli</taxon>
        <taxon>Lactobacillales</taxon>
        <taxon>Lactobacillaceae</taxon>
        <taxon>Lacticaseibacillus</taxon>
    </lineage>
</organism>